<reference evidence="2 3" key="1">
    <citation type="submission" date="2017-03" db="EMBL/GenBank/DDBJ databases">
        <title>Lifting the veil on microbial sulfur biogeochemistry in mining wastewaters.</title>
        <authorList>
            <person name="Kantor R.S."/>
            <person name="Colenbrander Nelson T."/>
            <person name="Marshall S."/>
            <person name="Bennett D."/>
            <person name="Apte S."/>
            <person name="Camacho D."/>
            <person name="Thomas B.C."/>
            <person name="Warren L.A."/>
            <person name="Banfield J.F."/>
        </authorList>
    </citation>
    <scope>NUCLEOTIDE SEQUENCE [LARGE SCALE GENOMIC DNA]</scope>
    <source>
        <strain evidence="2">21-59-9</strain>
    </source>
</reference>
<dbReference type="EMBL" id="NCBC01000883">
    <property type="protein sequence ID" value="OYV72303.1"/>
    <property type="molecule type" value="Genomic_DNA"/>
</dbReference>
<organism evidence="2 3">
    <name type="scientific">Acidithiobacillus ferrivorans</name>
    <dbReference type="NCBI Taxonomy" id="160808"/>
    <lineage>
        <taxon>Bacteria</taxon>
        <taxon>Pseudomonadati</taxon>
        <taxon>Pseudomonadota</taxon>
        <taxon>Acidithiobacillia</taxon>
        <taxon>Acidithiobacillales</taxon>
        <taxon>Acidithiobacillaceae</taxon>
        <taxon>Acidithiobacillus</taxon>
    </lineage>
</organism>
<keyword evidence="2" id="KW-0808">Transferase</keyword>
<gene>
    <name evidence="2" type="ORF">B7Z70_15080</name>
</gene>
<dbReference type="Gene3D" id="3.40.250.10">
    <property type="entry name" value="Rhodanese-like domain"/>
    <property type="match status" value="1"/>
</dbReference>
<protein>
    <submittedName>
        <fullName evidence="2">Sulfurtransferase</fullName>
    </submittedName>
</protein>
<dbReference type="SUPFAM" id="SSF52821">
    <property type="entry name" value="Rhodanese/Cell cycle control phosphatase"/>
    <property type="match status" value="1"/>
</dbReference>
<dbReference type="InterPro" id="IPR001763">
    <property type="entry name" value="Rhodanese-like_dom"/>
</dbReference>
<feature type="non-terminal residue" evidence="2">
    <location>
        <position position="1"/>
    </location>
</feature>
<evidence type="ECO:0000259" key="1">
    <source>
        <dbReference type="PROSITE" id="PS50206"/>
    </source>
</evidence>
<sequence>AAFAAAQGFGQVLNLQGGISAWANRGFPIVQLPDQ</sequence>
<dbReference type="PROSITE" id="PS50206">
    <property type="entry name" value="RHODANESE_3"/>
    <property type="match status" value="1"/>
</dbReference>
<comment type="caution">
    <text evidence="2">The sequence shown here is derived from an EMBL/GenBank/DDBJ whole genome shotgun (WGS) entry which is preliminary data.</text>
</comment>
<feature type="domain" description="Rhodanese" evidence="1">
    <location>
        <begin position="1"/>
        <end position="31"/>
    </location>
</feature>
<proteinExistence type="predicted"/>
<accession>A0A257SGH4</accession>
<evidence type="ECO:0000313" key="3">
    <source>
        <dbReference type="Proteomes" id="UP000216779"/>
    </source>
</evidence>
<dbReference type="GO" id="GO:0016740">
    <property type="term" value="F:transferase activity"/>
    <property type="evidence" value="ECO:0007669"/>
    <property type="project" value="UniProtKB-KW"/>
</dbReference>
<dbReference type="Proteomes" id="UP000216779">
    <property type="component" value="Unassembled WGS sequence"/>
</dbReference>
<evidence type="ECO:0000313" key="2">
    <source>
        <dbReference type="EMBL" id="OYV72303.1"/>
    </source>
</evidence>
<dbReference type="InterPro" id="IPR036873">
    <property type="entry name" value="Rhodanese-like_dom_sf"/>
</dbReference>
<dbReference type="AlphaFoldDB" id="A0A257SGH4"/>
<name>A0A257SGH4_9PROT</name>